<dbReference type="Proteomes" id="UP000258707">
    <property type="component" value="Chromosome"/>
</dbReference>
<proteinExistence type="predicted"/>
<dbReference type="AlphaFoldDB" id="A0A346PQ91"/>
<protein>
    <submittedName>
        <fullName evidence="3">Uncharacterized protein</fullName>
    </submittedName>
</protein>
<accession>A0A346PQ91</accession>
<reference evidence="4" key="2">
    <citation type="submission" date="2018-02" db="EMBL/GenBank/DDBJ databases">
        <title>Phenotypic and genomic properties of facultatively anaerobic sulfur-reducing natronoarchaea from hypersaline soda lakes.</title>
        <authorList>
            <person name="Sorokin D.Y."/>
            <person name="Kublanov I.V."/>
            <person name="Roman P."/>
            <person name="Sinninghe Damste J.S."/>
            <person name="Golyshin P.N."/>
            <person name="Rojo D."/>
            <person name="Ciordia S."/>
            <person name="Mena M.D.C."/>
            <person name="Ferrer M."/>
            <person name="Messina E."/>
            <person name="Smedile F."/>
            <person name="La Spada G."/>
            <person name="La Cono V."/>
            <person name="Yakimov M.M."/>
        </authorList>
    </citation>
    <scope>NUCLEOTIDE SEQUENCE [LARGE SCALE GENOMIC DNA]</scope>
    <source>
        <strain evidence="4">AArc-Mg</strain>
    </source>
</reference>
<keyword evidence="1" id="KW-0472">Membrane</keyword>
<gene>
    <name evidence="2" type="ORF">AArc1_1962</name>
    <name evidence="3" type="ORF">AArcMg_1676</name>
</gene>
<evidence type="ECO:0000313" key="4">
    <source>
        <dbReference type="Proteomes" id="UP000258613"/>
    </source>
</evidence>
<dbReference type="EMBL" id="CP027033">
    <property type="protein sequence ID" value="AXR81686.1"/>
    <property type="molecule type" value="Genomic_DNA"/>
</dbReference>
<dbReference type="GeneID" id="37642158"/>
<sequence>MRLARTGTALVGLILGLLVSVAAWIYFETLLLFLFLPFVPFLFTRRGREQQPRSVRQCPRCNFQTADPDHEFCPRDGSRLRQ</sequence>
<reference evidence="5" key="1">
    <citation type="submission" date="2017-10" db="EMBL/GenBank/DDBJ databases">
        <title>Phenotypic and genomic properties of facultatively anaerobic sulfur-reducing natronoarchaea from hypersaline soda lakes.</title>
        <authorList>
            <person name="Sorokin D.Y."/>
            <person name="Kublanov I.V."/>
            <person name="Roman P."/>
            <person name="Sinninghe Damste J.S."/>
            <person name="Golyshin P.N."/>
            <person name="Rojo D."/>
            <person name="Ciordia S."/>
            <person name="Mena Md.C."/>
            <person name="Ferrer M."/>
            <person name="Messina E."/>
            <person name="Smedile F."/>
            <person name="La Spada G."/>
            <person name="La Cono V."/>
            <person name="Yakimov M.M."/>
        </authorList>
    </citation>
    <scope>NUCLEOTIDE SEQUENCE [LARGE SCALE GENOMIC DNA]</scope>
    <source>
        <strain evidence="5">AArc1</strain>
    </source>
</reference>
<reference evidence="3" key="3">
    <citation type="journal article" date="2019" name="Int. J. Syst. Evol. Microbiol.">
        <title>Natronolimnobius sulfurireducens sp. nov. and Halalkaliarchaeum desulfuricum gen. nov., sp. nov., the first sulfur-respiring alkaliphilic haloarchaea from hypersaline alkaline lakes.</title>
        <authorList>
            <person name="Sorokin D.Y."/>
            <person name="Yakimov M."/>
            <person name="Messina E."/>
            <person name="Merkel A.Y."/>
            <person name="Bale N.J."/>
            <person name="Sinninghe Damste J.S."/>
        </authorList>
    </citation>
    <scope>NUCLEOTIDE SEQUENCE</scope>
    <source>
        <strain evidence="3">AArc-Mg</strain>
        <strain evidence="2">AArc1</strain>
    </source>
</reference>
<evidence type="ECO:0000313" key="3">
    <source>
        <dbReference type="EMBL" id="AXR81686.1"/>
    </source>
</evidence>
<keyword evidence="4" id="KW-1185">Reference proteome</keyword>
<dbReference type="RefSeq" id="WP_117364371.1">
    <property type="nucleotide sequence ID" value="NZ_CP024047.1"/>
</dbReference>
<dbReference type="KEGG" id="nag:AArcMg_1676"/>
<dbReference type="Proteomes" id="UP000258613">
    <property type="component" value="Chromosome"/>
</dbReference>
<dbReference type="KEGG" id="nan:AArc1_1962"/>
<evidence type="ECO:0000313" key="5">
    <source>
        <dbReference type="Proteomes" id="UP000258707"/>
    </source>
</evidence>
<evidence type="ECO:0000313" key="2">
    <source>
        <dbReference type="EMBL" id="AXR78282.1"/>
    </source>
</evidence>
<name>A0A346PQ91_9EURY</name>
<accession>A0A346PFI7</accession>
<dbReference type="EMBL" id="CP024047">
    <property type="protein sequence ID" value="AXR78282.1"/>
    <property type="molecule type" value="Genomic_DNA"/>
</dbReference>
<keyword evidence="1" id="KW-0812">Transmembrane</keyword>
<organism evidence="3 4">
    <name type="scientific">Natrarchaeobaculum sulfurireducens</name>
    <dbReference type="NCBI Taxonomy" id="2044521"/>
    <lineage>
        <taxon>Archaea</taxon>
        <taxon>Methanobacteriati</taxon>
        <taxon>Methanobacteriota</taxon>
        <taxon>Stenosarchaea group</taxon>
        <taxon>Halobacteria</taxon>
        <taxon>Halobacteriales</taxon>
        <taxon>Natrialbaceae</taxon>
        <taxon>Natrarchaeobaculum</taxon>
    </lineage>
</organism>
<evidence type="ECO:0000256" key="1">
    <source>
        <dbReference type="SAM" id="Phobius"/>
    </source>
</evidence>
<dbReference type="OrthoDB" id="239588at2157"/>
<keyword evidence="1" id="KW-1133">Transmembrane helix</keyword>
<feature type="transmembrane region" description="Helical" evidence="1">
    <location>
        <begin position="12"/>
        <end position="43"/>
    </location>
</feature>